<dbReference type="GeneID" id="18935865"/>
<dbReference type="HOGENOM" id="CLU_037154_1_0_1"/>
<reference evidence="3" key="1">
    <citation type="journal article" date="2011" name="Proc. Natl. Acad. Sci. U.S.A.">
        <title>Obligate biotrophy features unraveled by the genomic analysis of rust fungi.</title>
        <authorList>
            <person name="Duplessis S."/>
            <person name="Cuomo C.A."/>
            <person name="Lin Y.-C."/>
            <person name="Aerts A."/>
            <person name="Tisserant E."/>
            <person name="Veneault-Fourrey C."/>
            <person name="Joly D.L."/>
            <person name="Hacquard S."/>
            <person name="Amselem J."/>
            <person name="Cantarel B.L."/>
            <person name="Chiu R."/>
            <person name="Coutinho P.M."/>
            <person name="Feau N."/>
            <person name="Field M."/>
            <person name="Frey P."/>
            <person name="Gelhaye E."/>
            <person name="Goldberg J."/>
            <person name="Grabherr M.G."/>
            <person name="Kodira C.D."/>
            <person name="Kohler A."/>
            <person name="Kuees U."/>
            <person name="Lindquist E.A."/>
            <person name="Lucas S.M."/>
            <person name="Mago R."/>
            <person name="Mauceli E."/>
            <person name="Morin E."/>
            <person name="Murat C."/>
            <person name="Pangilinan J.L."/>
            <person name="Park R."/>
            <person name="Pearson M."/>
            <person name="Quesneville H."/>
            <person name="Rouhier N."/>
            <person name="Sakthikumar S."/>
            <person name="Salamov A.A."/>
            <person name="Schmutz J."/>
            <person name="Selles B."/>
            <person name="Shapiro H."/>
            <person name="Tanguay P."/>
            <person name="Tuskan G.A."/>
            <person name="Henrissat B."/>
            <person name="Van de Peer Y."/>
            <person name="Rouze P."/>
            <person name="Ellis J.G."/>
            <person name="Dodds P.N."/>
            <person name="Schein J.E."/>
            <person name="Zhong S."/>
            <person name="Hamelin R.C."/>
            <person name="Grigoriev I.V."/>
            <person name="Szabo L.J."/>
            <person name="Martin F."/>
        </authorList>
    </citation>
    <scope>NUCLEOTIDE SEQUENCE [LARGE SCALE GENOMIC DNA]</scope>
    <source>
        <strain evidence="3">98AG31 / pathotype 3-4-7</strain>
    </source>
</reference>
<dbReference type="VEuPathDB" id="FungiDB:MELLADRAFT_91315"/>
<feature type="region of interest" description="Disordered" evidence="1">
    <location>
        <begin position="1"/>
        <end position="41"/>
    </location>
</feature>
<protein>
    <recommendedName>
        <fullName evidence="4">DUF4218 domain-containing protein</fullName>
    </recommendedName>
</protein>
<sequence>MSDDADTNPEVLEEDLPAIESSEPPSDSNINFRDLPAFNSDTDPSDDDFDPLLFEGWNGKWTPPDDTRIEFDKQMLAKINGILKRICMPTWIRRAIPCLGKASFGKLKADEWRTLMTLQLPLILVPMWSSTTHDTQFNSSLLKNFAHLVSLTNLALKRSMTSQRIEQFQNHTRCYLESSLVLFPHCSLATNHHIVSHLAECLKKFGPVRSWWSYPFERLMRRVLLSNHNNHVGELEITFMKTFGRAGNLSALLKEGEFPSEVQPYLPQLRSLLDPLPPQRKTEPIHDLQPLNEELFLQLIDKLNDKQFEGRSWLSSQMWSALSPAGRRGYSPTVAQAKFHKRYKHATQSDVKFSIFSVQPSDAIVEVLIKETGVTRFGKITSIFTHGRVPVQTKPVYVAQ</sequence>
<dbReference type="PANTHER" id="PTHR46579:SF1">
    <property type="entry name" value="F5_8 TYPE C DOMAIN-CONTAINING PROTEIN"/>
    <property type="match status" value="1"/>
</dbReference>
<dbReference type="STRING" id="747676.F4RYL8"/>
<evidence type="ECO:0000313" key="3">
    <source>
        <dbReference type="Proteomes" id="UP000001072"/>
    </source>
</evidence>
<organism evidence="3">
    <name type="scientific">Melampsora larici-populina (strain 98AG31 / pathotype 3-4-7)</name>
    <name type="common">Poplar leaf rust fungus</name>
    <dbReference type="NCBI Taxonomy" id="747676"/>
    <lineage>
        <taxon>Eukaryota</taxon>
        <taxon>Fungi</taxon>
        <taxon>Dikarya</taxon>
        <taxon>Basidiomycota</taxon>
        <taxon>Pucciniomycotina</taxon>
        <taxon>Pucciniomycetes</taxon>
        <taxon>Pucciniales</taxon>
        <taxon>Melampsoraceae</taxon>
        <taxon>Melampsora</taxon>
    </lineage>
</organism>
<name>F4RYL8_MELLP</name>
<evidence type="ECO:0000313" key="2">
    <source>
        <dbReference type="EMBL" id="EGG02555.1"/>
    </source>
</evidence>
<feature type="compositionally biased region" description="Acidic residues" evidence="1">
    <location>
        <begin position="1"/>
        <end position="17"/>
    </location>
</feature>
<dbReference type="OrthoDB" id="3247418at2759"/>
<dbReference type="RefSeq" id="XP_007414244.1">
    <property type="nucleotide sequence ID" value="XM_007414182.1"/>
</dbReference>
<gene>
    <name evidence="2" type="ORF">MELLADRAFT_91315</name>
</gene>
<dbReference type="EMBL" id="GL883130">
    <property type="protein sequence ID" value="EGG02555.1"/>
    <property type="molecule type" value="Genomic_DNA"/>
</dbReference>
<dbReference type="PANTHER" id="PTHR46579">
    <property type="entry name" value="F5/8 TYPE C DOMAIN-CONTAINING PROTEIN-RELATED"/>
    <property type="match status" value="1"/>
</dbReference>
<accession>F4RYL8</accession>
<keyword evidence="3" id="KW-1185">Reference proteome</keyword>
<dbReference type="Proteomes" id="UP000001072">
    <property type="component" value="Unassembled WGS sequence"/>
</dbReference>
<evidence type="ECO:0008006" key="4">
    <source>
        <dbReference type="Google" id="ProtNLM"/>
    </source>
</evidence>
<dbReference type="AlphaFoldDB" id="F4RYL8"/>
<dbReference type="InParanoid" id="F4RYL8"/>
<dbReference type="KEGG" id="mlr:MELLADRAFT_91315"/>
<proteinExistence type="predicted"/>
<evidence type="ECO:0000256" key="1">
    <source>
        <dbReference type="SAM" id="MobiDB-lite"/>
    </source>
</evidence>